<keyword evidence="2" id="KW-1185">Reference proteome</keyword>
<comment type="caution">
    <text evidence="1">The sequence shown here is derived from an EMBL/GenBank/DDBJ whole genome shotgun (WGS) entry which is preliminary data.</text>
</comment>
<dbReference type="AlphaFoldDB" id="A0A927RB12"/>
<dbReference type="EMBL" id="JADBEM010000001">
    <property type="protein sequence ID" value="MBE1609632.1"/>
    <property type="molecule type" value="Genomic_DNA"/>
</dbReference>
<evidence type="ECO:0000313" key="2">
    <source>
        <dbReference type="Proteomes" id="UP000638648"/>
    </source>
</evidence>
<dbReference type="InterPro" id="IPR011009">
    <property type="entry name" value="Kinase-like_dom_sf"/>
</dbReference>
<dbReference type="Pfam" id="PF04655">
    <property type="entry name" value="APH_6_hur"/>
    <property type="match status" value="1"/>
</dbReference>
<accession>A0A927RB12</accession>
<gene>
    <name evidence="1" type="ORF">HEB94_006480</name>
</gene>
<dbReference type="Gene3D" id="3.90.1200.10">
    <property type="match status" value="1"/>
</dbReference>
<name>A0A927RB12_9ACTN</name>
<proteinExistence type="predicted"/>
<organism evidence="1 2">
    <name type="scientific">Actinopolymorpha pittospori</name>
    <dbReference type="NCBI Taxonomy" id="648752"/>
    <lineage>
        <taxon>Bacteria</taxon>
        <taxon>Bacillati</taxon>
        <taxon>Actinomycetota</taxon>
        <taxon>Actinomycetes</taxon>
        <taxon>Propionibacteriales</taxon>
        <taxon>Actinopolymorphaceae</taxon>
        <taxon>Actinopolymorpha</taxon>
    </lineage>
</organism>
<sequence length="317" mass="35112">MVEVPARLTEITLGRAEKEGRAWIDSLPALVDEFLERWKCRPAGPVTHGHVGIVVPVRRLDGTPAALKISYPHPGNRPEPVALAAWGGHGAVHLLERDDASFAMLLEWAEPQSLHTLSDSIEAVTIAGSLTRRLAVEAPDTALPLTMLAEEWVEVIGRSEFVRQLLPRPVVDLALETARNLATVQPNLLVHGDMNFGNVLRSSREPWLAIDPKGHSGDPAYDSVRLLRDRWPQMVAEGDLKGSLVRQLTAWSEAAEMDRERVMRWNQACAVYDVAYGYTINDLAPRSHRRNSPAPDALTVFAPVATCFWLNSPADRR</sequence>
<protein>
    <submittedName>
        <fullName evidence="1">Streptomycin 6-kinase</fullName>
    </submittedName>
</protein>
<dbReference type="InterPro" id="IPR006748">
    <property type="entry name" value="NH2Glyco/OHUrea_AB-resist_kin"/>
</dbReference>
<dbReference type="RefSeq" id="WP_192753177.1">
    <property type="nucleotide sequence ID" value="NZ_BAABJL010000062.1"/>
</dbReference>
<dbReference type="Proteomes" id="UP000638648">
    <property type="component" value="Unassembled WGS sequence"/>
</dbReference>
<dbReference type="GO" id="GO:0016773">
    <property type="term" value="F:phosphotransferase activity, alcohol group as acceptor"/>
    <property type="evidence" value="ECO:0007669"/>
    <property type="project" value="InterPro"/>
</dbReference>
<reference evidence="1" key="1">
    <citation type="submission" date="2020-10" db="EMBL/GenBank/DDBJ databases">
        <title>Sequencing the genomes of 1000 actinobacteria strains.</title>
        <authorList>
            <person name="Klenk H.-P."/>
        </authorList>
    </citation>
    <scope>NUCLEOTIDE SEQUENCE</scope>
    <source>
        <strain evidence="1">DSM 45354</strain>
    </source>
</reference>
<dbReference type="SUPFAM" id="SSF56112">
    <property type="entry name" value="Protein kinase-like (PK-like)"/>
    <property type="match status" value="1"/>
</dbReference>
<evidence type="ECO:0000313" key="1">
    <source>
        <dbReference type="EMBL" id="MBE1609632.1"/>
    </source>
</evidence>
<dbReference type="GO" id="GO:0019748">
    <property type="term" value="P:secondary metabolic process"/>
    <property type="evidence" value="ECO:0007669"/>
    <property type="project" value="InterPro"/>
</dbReference>